<dbReference type="SUPFAM" id="SSF51182">
    <property type="entry name" value="RmlC-like cupins"/>
    <property type="match status" value="1"/>
</dbReference>
<dbReference type="RefSeq" id="WP_120375215.1">
    <property type="nucleotide sequence ID" value="NZ_RCHC01000007.1"/>
</dbReference>
<dbReference type="InterPro" id="IPR014710">
    <property type="entry name" value="RmlC-like_jellyroll"/>
</dbReference>
<name>A0ABX9TXF2_9GAMM</name>
<evidence type="ECO:0000313" key="5">
    <source>
        <dbReference type="EMBL" id="RLL22106.1"/>
    </source>
</evidence>
<dbReference type="InterPro" id="IPR001387">
    <property type="entry name" value="Cro/C1-type_HTH"/>
</dbReference>
<dbReference type="PANTHER" id="PTHR46797">
    <property type="entry name" value="HTH-TYPE TRANSCRIPTIONAL REGULATOR"/>
    <property type="match status" value="1"/>
</dbReference>
<evidence type="ECO:0000256" key="1">
    <source>
        <dbReference type="ARBA" id="ARBA00023015"/>
    </source>
</evidence>
<dbReference type="Proteomes" id="UP000280271">
    <property type="component" value="Unassembled WGS sequence"/>
</dbReference>
<dbReference type="SMART" id="SM00530">
    <property type="entry name" value="HTH_XRE"/>
    <property type="match status" value="1"/>
</dbReference>
<dbReference type="InterPro" id="IPR011051">
    <property type="entry name" value="RmlC_Cupin_sf"/>
</dbReference>
<dbReference type="CDD" id="cd00093">
    <property type="entry name" value="HTH_XRE"/>
    <property type="match status" value="1"/>
</dbReference>
<evidence type="ECO:0000256" key="3">
    <source>
        <dbReference type="ARBA" id="ARBA00023163"/>
    </source>
</evidence>
<gene>
    <name evidence="5" type="ORF">D9K81_08105</name>
</gene>
<keyword evidence="1" id="KW-0805">Transcription regulation</keyword>
<evidence type="ECO:0000259" key="4">
    <source>
        <dbReference type="PROSITE" id="PS50943"/>
    </source>
</evidence>
<reference evidence="5 6" key="1">
    <citation type="submission" date="2018-09" db="EMBL/GenBank/DDBJ databases">
        <title>The draft genome of Acinetobacter sp. strains.</title>
        <authorList>
            <person name="Qin J."/>
            <person name="Feng Y."/>
            <person name="Zong Z."/>
        </authorList>
    </citation>
    <scope>NUCLEOTIDE SEQUENCE [LARGE SCALE GENOMIC DNA]</scope>
    <source>
        <strain evidence="5 6">WCHAc060005</strain>
    </source>
</reference>
<dbReference type="PROSITE" id="PS50943">
    <property type="entry name" value="HTH_CROC1"/>
    <property type="match status" value="1"/>
</dbReference>
<evidence type="ECO:0000256" key="2">
    <source>
        <dbReference type="ARBA" id="ARBA00023125"/>
    </source>
</evidence>
<keyword evidence="6" id="KW-1185">Reference proteome</keyword>
<accession>A0ABX9TXF2</accession>
<comment type="caution">
    <text evidence="5">The sequence shown here is derived from an EMBL/GenBank/DDBJ whole genome shotgun (WGS) entry which is preliminary data.</text>
</comment>
<sequence>MSMLLQHIAGQLKKLRTEKGWSLDQTAKETGISKAMLGQIEREESNPTIQTLWKIALGFHCSLSTFLPAEPQPESVLKHEADALSVKILQAFDAALGYEILHITLKAYSSHDSCAHEQGVIEDILPLNGSITIQTEEQHYMANTGESIRFHADQAHRYLNHSNQDVIFYNIIHYAK</sequence>
<feature type="domain" description="HTH cro/C1-type" evidence="4">
    <location>
        <begin position="12"/>
        <end position="66"/>
    </location>
</feature>
<dbReference type="SUPFAM" id="SSF47413">
    <property type="entry name" value="lambda repressor-like DNA-binding domains"/>
    <property type="match status" value="1"/>
</dbReference>
<dbReference type="EMBL" id="RCHC01000007">
    <property type="protein sequence ID" value="RLL22106.1"/>
    <property type="molecule type" value="Genomic_DNA"/>
</dbReference>
<dbReference type="InterPro" id="IPR010982">
    <property type="entry name" value="Lambda_DNA-bd_dom_sf"/>
</dbReference>
<dbReference type="Gene3D" id="2.60.120.10">
    <property type="entry name" value="Jelly Rolls"/>
    <property type="match status" value="1"/>
</dbReference>
<protein>
    <submittedName>
        <fullName evidence="5">Helix-turn-helix domain-containing protein</fullName>
    </submittedName>
</protein>
<proteinExistence type="predicted"/>
<keyword evidence="2" id="KW-0238">DNA-binding</keyword>
<dbReference type="Pfam" id="PF01381">
    <property type="entry name" value="HTH_3"/>
    <property type="match status" value="1"/>
</dbReference>
<dbReference type="InterPro" id="IPR050807">
    <property type="entry name" value="TransReg_Diox_bact_type"/>
</dbReference>
<dbReference type="PANTHER" id="PTHR46797:SF23">
    <property type="entry name" value="HTH-TYPE TRANSCRIPTIONAL REGULATOR SUTR"/>
    <property type="match status" value="1"/>
</dbReference>
<organism evidence="5 6">
    <name type="scientific">Acinetobacter chengduensis</name>
    <dbReference type="NCBI Taxonomy" id="2420890"/>
    <lineage>
        <taxon>Bacteria</taxon>
        <taxon>Pseudomonadati</taxon>
        <taxon>Pseudomonadota</taxon>
        <taxon>Gammaproteobacteria</taxon>
        <taxon>Moraxellales</taxon>
        <taxon>Moraxellaceae</taxon>
        <taxon>Acinetobacter</taxon>
    </lineage>
</organism>
<dbReference type="Gene3D" id="1.10.260.40">
    <property type="entry name" value="lambda repressor-like DNA-binding domains"/>
    <property type="match status" value="1"/>
</dbReference>
<dbReference type="CDD" id="cd02209">
    <property type="entry name" value="cupin_XRE_C"/>
    <property type="match status" value="1"/>
</dbReference>
<keyword evidence="3" id="KW-0804">Transcription</keyword>
<evidence type="ECO:0000313" key="6">
    <source>
        <dbReference type="Proteomes" id="UP000280271"/>
    </source>
</evidence>